<evidence type="ECO:0000313" key="7">
    <source>
        <dbReference type="Proteomes" id="UP000480151"/>
    </source>
</evidence>
<dbReference type="RefSeq" id="WP_165099599.1">
    <property type="nucleotide sequence ID" value="NZ_JAAKGU010000006.1"/>
</dbReference>
<dbReference type="SUPFAM" id="SSF46785">
    <property type="entry name" value="Winged helix' DNA-binding domain"/>
    <property type="match status" value="1"/>
</dbReference>
<dbReference type="GO" id="GO:0003700">
    <property type="term" value="F:DNA-binding transcription factor activity"/>
    <property type="evidence" value="ECO:0007669"/>
    <property type="project" value="InterPro"/>
</dbReference>
<evidence type="ECO:0000256" key="4">
    <source>
        <dbReference type="ARBA" id="ARBA00023163"/>
    </source>
</evidence>
<organism evidence="6 7">
    <name type="scientific">Paenibacillus apii</name>
    <dbReference type="NCBI Taxonomy" id="1850370"/>
    <lineage>
        <taxon>Bacteria</taxon>
        <taxon>Bacillati</taxon>
        <taxon>Bacillota</taxon>
        <taxon>Bacilli</taxon>
        <taxon>Bacillales</taxon>
        <taxon>Paenibacillaceae</taxon>
        <taxon>Paenibacillus</taxon>
    </lineage>
</organism>
<dbReference type="CDD" id="cd08434">
    <property type="entry name" value="PBP2_GltC_like"/>
    <property type="match status" value="1"/>
</dbReference>
<evidence type="ECO:0000256" key="3">
    <source>
        <dbReference type="ARBA" id="ARBA00023125"/>
    </source>
</evidence>
<dbReference type="GO" id="GO:0005829">
    <property type="term" value="C:cytosol"/>
    <property type="evidence" value="ECO:0007669"/>
    <property type="project" value="TreeGrafter"/>
</dbReference>
<feature type="domain" description="HTH lysR-type" evidence="5">
    <location>
        <begin position="1"/>
        <end position="58"/>
    </location>
</feature>
<comment type="similarity">
    <text evidence="1">Belongs to the LysR transcriptional regulatory family.</text>
</comment>
<evidence type="ECO:0000256" key="2">
    <source>
        <dbReference type="ARBA" id="ARBA00023015"/>
    </source>
</evidence>
<keyword evidence="4" id="KW-0804">Transcription</keyword>
<dbReference type="InterPro" id="IPR000847">
    <property type="entry name" value="LysR_HTH_N"/>
</dbReference>
<dbReference type="FunFam" id="1.10.10.10:FF:000001">
    <property type="entry name" value="LysR family transcriptional regulator"/>
    <property type="match status" value="1"/>
</dbReference>
<dbReference type="Gene3D" id="3.40.190.290">
    <property type="match status" value="1"/>
</dbReference>
<protein>
    <submittedName>
        <fullName evidence="6">LysR family transcriptional regulator</fullName>
    </submittedName>
</protein>
<dbReference type="PRINTS" id="PR00039">
    <property type="entry name" value="HTHLYSR"/>
</dbReference>
<gene>
    <name evidence="6" type="ORF">G5B47_15110</name>
</gene>
<accession>A0A6M1PJZ4</accession>
<evidence type="ECO:0000256" key="1">
    <source>
        <dbReference type="ARBA" id="ARBA00009437"/>
    </source>
</evidence>
<dbReference type="InterPro" id="IPR036390">
    <property type="entry name" value="WH_DNA-bd_sf"/>
</dbReference>
<dbReference type="PANTHER" id="PTHR30419">
    <property type="entry name" value="HTH-TYPE TRANSCRIPTIONAL REGULATOR YBHD"/>
    <property type="match status" value="1"/>
</dbReference>
<keyword evidence="3" id="KW-0238">DNA-binding</keyword>
<comment type="caution">
    <text evidence="6">The sequence shown here is derived from an EMBL/GenBank/DDBJ whole genome shotgun (WGS) entry which is preliminary data.</text>
</comment>
<dbReference type="InterPro" id="IPR036388">
    <property type="entry name" value="WH-like_DNA-bd_sf"/>
</dbReference>
<dbReference type="SUPFAM" id="SSF53850">
    <property type="entry name" value="Periplasmic binding protein-like II"/>
    <property type="match status" value="1"/>
</dbReference>
<evidence type="ECO:0000313" key="6">
    <source>
        <dbReference type="EMBL" id="NGM83749.1"/>
    </source>
</evidence>
<dbReference type="GO" id="GO:0003677">
    <property type="term" value="F:DNA binding"/>
    <property type="evidence" value="ECO:0007669"/>
    <property type="project" value="UniProtKB-KW"/>
</dbReference>
<reference evidence="6 7" key="1">
    <citation type="submission" date="2020-02" db="EMBL/GenBank/DDBJ databases">
        <authorList>
            <person name="Gao J."/>
            <person name="Sun J."/>
        </authorList>
    </citation>
    <scope>NUCLEOTIDE SEQUENCE [LARGE SCALE GENOMIC DNA]</scope>
    <source>
        <strain evidence="6 7">7124</strain>
    </source>
</reference>
<dbReference type="InterPro" id="IPR005119">
    <property type="entry name" value="LysR_subst-bd"/>
</dbReference>
<proteinExistence type="inferred from homology"/>
<keyword evidence="7" id="KW-1185">Reference proteome</keyword>
<keyword evidence="2" id="KW-0805">Transcription regulation</keyword>
<evidence type="ECO:0000259" key="5">
    <source>
        <dbReference type="PROSITE" id="PS50931"/>
    </source>
</evidence>
<dbReference type="Gene3D" id="1.10.10.10">
    <property type="entry name" value="Winged helix-like DNA-binding domain superfamily/Winged helix DNA-binding domain"/>
    <property type="match status" value="1"/>
</dbReference>
<name>A0A6M1PJZ4_9BACL</name>
<dbReference type="Proteomes" id="UP000480151">
    <property type="component" value="Unassembled WGS sequence"/>
</dbReference>
<dbReference type="PROSITE" id="PS50931">
    <property type="entry name" value="HTH_LYSR"/>
    <property type="match status" value="1"/>
</dbReference>
<dbReference type="AlphaFoldDB" id="A0A6M1PJZ4"/>
<dbReference type="PANTHER" id="PTHR30419:SF28">
    <property type="entry name" value="HTH-TYPE TRANSCRIPTIONAL REGULATOR BSDA"/>
    <property type="match status" value="1"/>
</dbReference>
<dbReference type="Pfam" id="PF03466">
    <property type="entry name" value="LysR_substrate"/>
    <property type="match status" value="1"/>
</dbReference>
<sequence>MELTQLEYFLTAARHQHLTRAAEELRVTQSALSHAISKLESELGVPLFDRTGRNIRVNAFGLMFAKRVERGLLELKSGIHEIEANTNPDTGIVNLSYLNILGAEQVPRLIKDYQRLKPGVRFELTQGNYDDINAHLEAGHSDLMITSKETADDKHEWASISTVPLYLAVPKEHPFAARASISLRKITGEPFIGMNKNCGLKKTLTTRFMNTGFELNVIYDAEDLMTVAGFISAGLGLSVLPRMTGLQLEGISWLPIEERDWTWEIGLKWRTDRYLSPAARGFLDFVLSHYPEHEQAVPLT</sequence>
<dbReference type="EMBL" id="JAAKGU010000006">
    <property type="protein sequence ID" value="NGM83749.1"/>
    <property type="molecule type" value="Genomic_DNA"/>
</dbReference>
<dbReference type="InterPro" id="IPR050950">
    <property type="entry name" value="HTH-type_LysR_regulators"/>
</dbReference>
<dbReference type="Pfam" id="PF00126">
    <property type="entry name" value="HTH_1"/>
    <property type="match status" value="1"/>
</dbReference>